<organism evidence="4 5">
    <name type="scientific">Kribbella pratensis</name>
    <dbReference type="NCBI Taxonomy" id="2512112"/>
    <lineage>
        <taxon>Bacteria</taxon>
        <taxon>Bacillati</taxon>
        <taxon>Actinomycetota</taxon>
        <taxon>Actinomycetes</taxon>
        <taxon>Propionibacteriales</taxon>
        <taxon>Kribbellaceae</taxon>
        <taxon>Kribbella</taxon>
    </lineage>
</organism>
<dbReference type="Pfam" id="PF02557">
    <property type="entry name" value="VanY"/>
    <property type="match status" value="1"/>
</dbReference>
<evidence type="ECO:0000313" key="4">
    <source>
        <dbReference type="EMBL" id="TDW87972.1"/>
    </source>
</evidence>
<dbReference type="Proteomes" id="UP000295060">
    <property type="component" value="Unassembled WGS sequence"/>
</dbReference>
<dbReference type="SUPFAM" id="SSF55166">
    <property type="entry name" value="Hedgehog/DD-peptidase"/>
    <property type="match status" value="1"/>
</dbReference>
<protein>
    <submittedName>
        <fullName evidence="4">D-alanyl-D-alanine carboxypeptidase-like protein</fullName>
    </submittedName>
</protein>
<dbReference type="InterPro" id="IPR003709">
    <property type="entry name" value="VanY-like_core_dom"/>
</dbReference>
<keyword evidence="2" id="KW-0732">Signal</keyword>
<dbReference type="PROSITE" id="PS51257">
    <property type="entry name" value="PROKAR_LIPOPROTEIN"/>
    <property type="match status" value="1"/>
</dbReference>
<evidence type="ECO:0000256" key="1">
    <source>
        <dbReference type="SAM" id="MobiDB-lite"/>
    </source>
</evidence>
<accession>A0ABY2FBX5</accession>
<dbReference type="InterPro" id="IPR009045">
    <property type="entry name" value="Zn_M74/Hedgehog-like"/>
</dbReference>
<dbReference type="Gene3D" id="3.30.1380.10">
    <property type="match status" value="1"/>
</dbReference>
<feature type="signal peptide" evidence="2">
    <location>
        <begin position="1"/>
        <end position="37"/>
    </location>
</feature>
<keyword evidence="5" id="KW-1185">Reference proteome</keyword>
<sequence length="218" mass="23089">MLTNHLRRDRRLAGSGRLAIVAAVISLALTSCTAVSAQDDSSPSSTGSNTGSSTGSSTGSTSGRPSKSGSTKSGPPGAADGVLPDHTSAYDTSLPGVTKLDPALREAVQEAETAMKADGIRMQVTTGWRSKKYQEELMEKAIRKYGSKKKAKEYVADPDESHHVTGHAVDIGPTDADYWLIRHGNRYGLCQTLSNEIWHFELVTTPGGTCPPMTDPKG</sequence>
<name>A0ABY2FBX5_9ACTN</name>
<dbReference type="EMBL" id="SODU01000003">
    <property type="protein sequence ID" value="TDW87972.1"/>
    <property type="molecule type" value="Genomic_DNA"/>
</dbReference>
<reference evidence="4 5" key="1">
    <citation type="submission" date="2019-03" db="EMBL/GenBank/DDBJ databases">
        <title>Genomic Encyclopedia of Type Strains, Phase III (KMG-III): the genomes of soil and plant-associated and newly described type strains.</title>
        <authorList>
            <person name="Whitman W."/>
        </authorList>
    </citation>
    <scope>NUCLEOTIDE SEQUENCE [LARGE SCALE GENOMIC DNA]</scope>
    <source>
        <strain evidence="4 5">VKMAc-2574</strain>
    </source>
</reference>
<dbReference type="PANTHER" id="PTHR34385">
    <property type="entry name" value="D-ALANYL-D-ALANINE CARBOXYPEPTIDASE"/>
    <property type="match status" value="1"/>
</dbReference>
<proteinExistence type="predicted"/>
<dbReference type="PANTHER" id="PTHR34385:SF1">
    <property type="entry name" value="PEPTIDOGLYCAN L-ALANYL-D-GLUTAMATE ENDOPEPTIDASE CWLK"/>
    <property type="match status" value="1"/>
</dbReference>
<feature type="chain" id="PRO_5045305969" evidence="2">
    <location>
        <begin position="38"/>
        <end position="218"/>
    </location>
</feature>
<evidence type="ECO:0000259" key="3">
    <source>
        <dbReference type="Pfam" id="PF02557"/>
    </source>
</evidence>
<comment type="caution">
    <text evidence="4">The sequence shown here is derived from an EMBL/GenBank/DDBJ whole genome shotgun (WGS) entry which is preliminary data.</text>
</comment>
<feature type="compositionally biased region" description="Low complexity" evidence="1">
    <location>
        <begin position="41"/>
        <end position="77"/>
    </location>
</feature>
<dbReference type="CDD" id="cd14846">
    <property type="entry name" value="Peptidase_M15_like"/>
    <property type="match status" value="1"/>
</dbReference>
<evidence type="ECO:0000313" key="5">
    <source>
        <dbReference type="Proteomes" id="UP000295060"/>
    </source>
</evidence>
<dbReference type="InterPro" id="IPR052179">
    <property type="entry name" value="DD-CPase-like"/>
</dbReference>
<feature type="region of interest" description="Disordered" evidence="1">
    <location>
        <begin position="35"/>
        <end position="96"/>
    </location>
</feature>
<gene>
    <name evidence="4" type="ORF">EV137_6060</name>
</gene>
<evidence type="ECO:0000256" key="2">
    <source>
        <dbReference type="SAM" id="SignalP"/>
    </source>
</evidence>
<feature type="domain" description="D-alanyl-D-alanine carboxypeptidase-like core" evidence="3">
    <location>
        <begin position="99"/>
        <end position="203"/>
    </location>
</feature>
<dbReference type="RefSeq" id="WP_134131602.1">
    <property type="nucleotide sequence ID" value="NZ_SODU01000003.1"/>
</dbReference>